<keyword evidence="1" id="KW-1133">Transmembrane helix</keyword>
<keyword evidence="3" id="KW-1185">Reference proteome</keyword>
<feature type="transmembrane region" description="Helical" evidence="1">
    <location>
        <begin position="235"/>
        <end position="262"/>
    </location>
</feature>
<sequence length="277" mass="30854">MWVTTLRQKYHMLTTCPLSIARRNCDGHDVHLWNDTWVPNLGPLWPWLTHASSGIDHMHFADMLQADGNWNTLRLSALLDPVAVPYVIGVLPPSLNDTRDMVAWRCTPTGVFTVASAYESLLSAPWPVVGSFLFELCLVWKRRNDFVFNGECLPLPDIYRIGFVWASHFAATIQDVAMGSHAAIGSIQWVAPPHDWVSLNTDAAISSPNNFGAIGGVLSGPAGAWLRGYCKSNPIALLLSVCFLILWLLVALPVLFAVSLLYRIDRGRFSFFGYLER</sequence>
<name>A0ABR2S0G0_9ROSI</name>
<organism evidence="2 3">
    <name type="scientific">Hibiscus sabdariffa</name>
    <name type="common">roselle</name>
    <dbReference type="NCBI Taxonomy" id="183260"/>
    <lineage>
        <taxon>Eukaryota</taxon>
        <taxon>Viridiplantae</taxon>
        <taxon>Streptophyta</taxon>
        <taxon>Embryophyta</taxon>
        <taxon>Tracheophyta</taxon>
        <taxon>Spermatophyta</taxon>
        <taxon>Magnoliopsida</taxon>
        <taxon>eudicotyledons</taxon>
        <taxon>Gunneridae</taxon>
        <taxon>Pentapetalae</taxon>
        <taxon>rosids</taxon>
        <taxon>malvids</taxon>
        <taxon>Malvales</taxon>
        <taxon>Malvaceae</taxon>
        <taxon>Malvoideae</taxon>
        <taxon>Hibiscus</taxon>
    </lineage>
</organism>
<reference evidence="2 3" key="1">
    <citation type="journal article" date="2024" name="G3 (Bethesda)">
        <title>Genome assembly of Hibiscus sabdariffa L. provides insights into metabolisms of medicinal natural products.</title>
        <authorList>
            <person name="Kim T."/>
        </authorList>
    </citation>
    <scope>NUCLEOTIDE SEQUENCE [LARGE SCALE GENOMIC DNA]</scope>
    <source>
        <strain evidence="2">TK-2024</strain>
        <tissue evidence="2">Old leaves</tissue>
    </source>
</reference>
<accession>A0ABR2S0G0</accession>
<proteinExistence type="predicted"/>
<keyword evidence="1" id="KW-0472">Membrane</keyword>
<evidence type="ECO:0000256" key="1">
    <source>
        <dbReference type="SAM" id="Phobius"/>
    </source>
</evidence>
<keyword evidence="1" id="KW-0812">Transmembrane</keyword>
<dbReference type="Proteomes" id="UP001396334">
    <property type="component" value="Unassembled WGS sequence"/>
</dbReference>
<protein>
    <submittedName>
        <fullName evidence="2">Uncharacterized protein</fullName>
    </submittedName>
</protein>
<evidence type="ECO:0000313" key="2">
    <source>
        <dbReference type="EMBL" id="KAK9018721.1"/>
    </source>
</evidence>
<evidence type="ECO:0000313" key="3">
    <source>
        <dbReference type="Proteomes" id="UP001396334"/>
    </source>
</evidence>
<comment type="caution">
    <text evidence="2">The sequence shown here is derived from an EMBL/GenBank/DDBJ whole genome shotgun (WGS) entry which is preliminary data.</text>
</comment>
<gene>
    <name evidence="2" type="ORF">V6N11_033768</name>
</gene>
<dbReference type="EMBL" id="JBBPBN010000018">
    <property type="protein sequence ID" value="KAK9018721.1"/>
    <property type="molecule type" value="Genomic_DNA"/>
</dbReference>